<proteinExistence type="predicted"/>
<accession>A0A0R3WK48</accession>
<evidence type="ECO:0000313" key="3">
    <source>
        <dbReference type="WBParaSite" id="TTAC_0000107801-mRNA-1"/>
    </source>
</evidence>
<dbReference type="WBParaSite" id="TTAC_0000107801-mRNA-1">
    <property type="protein sequence ID" value="TTAC_0000107801-mRNA-1"/>
    <property type="gene ID" value="TTAC_0000107801"/>
</dbReference>
<keyword evidence="2" id="KW-1185">Reference proteome</keyword>
<dbReference type="EMBL" id="UYWX01000174">
    <property type="protein sequence ID" value="VDM17421.1"/>
    <property type="molecule type" value="Genomic_DNA"/>
</dbReference>
<evidence type="ECO:0000313" key="1">
    <source>
        <dbReference type="EMBL" id="VDM17421.1"/>
    </source>
</evidence>
<organism evidence="3">
    <name type="scientific">Hydatigena taeniaeformis</name>
    <name type="common">Feline tapeworm</name>
    <name type="synonym">Taenia taeniaeformis</name>
    <dbReference type="NCBI Taxonomy" id="6205"/>
    <lineage>
        <taxon>Eukaryota</taxon>
        <taxon>Metazoa</taxon>
        <taxon>Spiralia</taxon>
        <taxon>Lophotrochozoa</taxon>
        <taxon>Platyhelminthes</taxon>
        <taxon>Cestoda</taxon>
        <taxon>Eucestoda</taxon>
        <taxon>Cyclophyllidea</taxon>
        <taxon>Taeniidae</taxon>
        <taxon>Hydatigera</taxon>
    </lineage>
</organism>
<gene>
    <name evidence="1" type="ORF">TTAC_LOCUS1079</name>
</gene>
<dbReference type="Proteomes" id="UP000274429">
    <property type="component" value="Unassembled WGS sequence"/>
</dbReference>
<reference evidence="1 2" key="2">
    <citation type="submission" date="2018-11" db="EMBL/GenBank/DDBJ databases">
        <authorList>
            <consortium name="Pathogen Informatics"/>
        </authorList>
    </citation>
    <scope>NUCLEOTIDE SEQUENCE [LARGE SCALE GENOMIC DNA]</scope>
</reference>
<dbReference type="AlphaFoldDB" id="A0A0R3WK48"/>
<name>A0A0R3WK48_HYDTA</name>
<protein>
    <submittedName>
        <fullName evidence="3">RHD domain-containing protein</fullName>
    </submittedName>
</protein>
<sequence length="99" mass="11002">MNRLAYSTTWSASLEFSTLTPLNVYEHGEHPGWSDMLSYAPLLNPPLREQMPVKPVRCGQASLLYGGGANRVKSYRSANRNGAVYSSRTRLPQVPCTTE</sequence>
<reference evidence="3" key="1">
    <citation type="submission" date="2017-02" db="UniProtKB">
        <authorList>
            <consortium name="WormBaseParasite"/>
        </authorList>
    </citation>
    <scope>IDENTIFICATION</scope>
</reference>
<evidence type="ECO:0000313" key="2">
    <source>
        <dbReference type="Proteomes" id="UP000274429"/>
    </source>
</evidence>